<keyword evidence="2" id="KW-1185">Reference proteome</keyword>
<dbReference type="EMBL" id="AFZB01000011">
    <property type="protein sequence ID" value="EGW54552.1"/>
    <property type="molecule type" value="Genomic_DNA"/>
</dbReference>
<gene>
    <name evidence="1" type="ORF">TevJSym_ak00160</name>
</gene>
<evidence type="ECO:0000313" key="1">
    <source>
        <dbReference type="EMBL" id="EGW54552.1"/>
    </source>
</evidence>
<protein>
    <submittedName>
        <fullName evidence="1">Uncharacterized protein</fullName>
    </submittedName>
</protein>
<sequence>MTHYRSRFVRRIDAEIEYGVGHCCTAQAPSEQRHKQNRDGDRSG</sequence>
<accession>G2FF05</accession>
<proteinExistence type="predicted"/>
<reference evidence="1 2" key="1">
    <citation type="journal article" date="2011" name="ISME J.">
        <title>The endosymbionts of the deep-sea tubeworms Riftia pachyptila and Tevnia jerichonana share an identical physiology as revealed by proteogenomic analyses.</title>
        <authorList>
            <person name="Gardebrecht A."/>
            <person name="Markert S."/>
            <person name="Felbeck H."/>
            <person name="Thuermer A."/>
            <person name="Albrecht D."/>
            <person name="Wollherr A."/>
            <person name="Kabisch J."/>
            <person name="Lehmann R."/>
            <person name="Daniel R."/>
            <person name="Liesegang H."/>
            <person name="Hecker M."/>
            <person name="Sievert S.M."/>
            <person name="Schweder T."/>
        </authorList>
    </citation>
    <scope>NUCLEOTIDE SEQUENCE [LARGE SCALE GENOMIC DNA]</scope>
</reference>
<dbReference type="Proteomes" id="UP000005167">
    <property type="component" value="Unassembled WGS sequence"/>
</dbReference>
<name>G2FF05_9GAMM</name>
<dbReference type="AlphaFoldDB" id="G2FF05"/>
<evidence type="ECO:0000313" key="2">
    <source>
        <dbReference type="Proteomes" id="UP000005167"/>
    </source>
</evidence>
<organism evidence="1 2">
    <name type="scientific">endosymbiont of Tevnia jerichonana</name>
    <name type="common">vent Tica</name>
    <dbReference type="NCBI Taxonomy" id="1049564"/>
    <lineage>
        <taxon>Bacteria</taxon>
        <taxon>Pseudomonadati</taxon>
        <taxon>Pseudomonadota</taxon>
        <taxon>Gammaproteobacteria</taxon>
        <taxon>sulfur-oxidizing symbionts</taxon>
    </lineage>
</organism>
<comment type="caution">
    <text evidence="1">The sequence shown here is derived from an EMBL/GenBank/DDBJ whole genome shotgun (WGS) entry which is preliminary data.</text>
</comment>